<dbReference type="Gene3D" id="3.30.420.110">
    <property type="entry name" value="MutS, connector domain"/>
    <property type="match status" value="1"/>
</dbReference>
<dbReference type="PROSITE" id="PS00486">
    <property type="entry name" value="DNA_MISMATCH_REPAIR_2"/>
    <property type="match status" value="1"/>
</dbReference>
<dbReference type="SUPFAM" id="SSF48334">
    <property type="entry name" value="DNA repair protein MutS, domain III"/>
    <property type="match status" value="1"/>
</dbReference>
<dbReference type="Pfam" id="PF05190">
    <property type="entry name" value="MutS_IV"/>
    <property type="match status" value="1"/>
</dbReference>
<comment type="function">
    <text evidence="8 9">This protein is involved in the repair of mismatches in DNA. It is possible that it carries out the mismatch recognition step. This protein has a weak ATPase activity.</text>
</comment>
<accession>A0ABU3K7E9</accession>
<dbReference type="SMART" id="SM00534">
    <property type="entry name" value="MUTSac"/>
    <property type="match status" value="1"/>
</dbReference>
<protein>
    <recommendedName>
        <fullName evidence="2 9">DNA mismatch repair protein MutS</fullName>
    </recommendedName>
</protein>
<dbReference type="InterPro" id="IPR045076">
    <property type="entry name" value="MutS"/>
</dbReference>
<dbReference type="Pfam" id="PF00488">
    <property type="entry name" value="MutS_V"/>
    <property type="match status" value="1"/>
</dbReference>
<dbReference type="Gene3D" id="1.10.1420.10">
    <property type="match status" value="2"/>
</dbReference>
<dbReference type="PIRSF" id="PIRSF037677">
    <property type="entry name" value="DNA_mis_repair_Msh6"/>
    <property type="match status" value="1"/>
</dbReference>
<comment type="similarity">
    <text evidence="1 9 10">Belongs to the DNA mismatch repair MutS family.</text>
</comment>
<reference evidence="14 15" key="1">
    <citation type="journal article" date="2023" name="ISME J.">
        <title>Cultivation and genomic characterization of novel and ubiquitous marine nitrite-oxidizing bacteria from the Nitrospirales.</title>
        <authorList>
            <person name="Mueller A.J."/>
            <person name="Daebeler A."/>
            <person name="Herbold C.W."/>
            <person name="Kirkegaard R.H."/>
            <person name="Daims H."/>
        </authorList>
    </citation>
    <scope>NUCLEOTIDE SEQUENCE [LARGE SCALE GENOMIC DNA]</scope>
    <source>
        <strain evidence="14 15">EB</strain>
    </source>
</reference>
<feature type="region of interest" description="Disordered" evidence="12">
    <location>
        <begin position="820"/>
        <end position="846"/>
    </location>
</feature>
<evidence type="ECO:0000256" key="2">
    <source>
        <dbReference type="ARBA" id="ARBA00021982"/>
    </source>
</evidence>
<evidence type="ECO:0000256" key="6">
    <source>
        <dbReference type="ARBA" id="ARBA00023125"/>
    </source>
</evidence>
<evidence type="ECO:0000256" key="1">
    <source>
        <dbReference type="ARBA" id="ARBA00006271"/>
    </source>
</evidence>
<gene>
    <name evidence="9 14" type="primary">mutS</name>
    <name evidence="14" type="ORF">PPG34_08060</name>
</gene>
<dbReference type="HAMAP" id="MF_00096">
    <property type="entry name" value="MutS"/>
    <property type="match status" value="1"/>
</dbReference>
<keyword evidence="15" id="KW-1185">Reference proteome</keyword>
<proteinExistence type="inferred from homology"/>
<dbReference type="Gene3D" id="3.40.1170.10">
    <property type="entry name" value="DNA repair protein MutS, domain I"/>
    <property type="match status" value="1"/>
</dbReference>
<dbReference type="InterPro" id="IPR036187">
    <property type="entry name" value="DNA_mismatch_repair_MutS_sf"/>
</dbReference>
<keyword evidence="5 9" id="KW-0067">ATP-binding</keyword>
<sequence>MSTSDLTPLMRQYKEVKEAYRDAIVFFRVGDFYEMFFEDAKEASSILNITLTSRDKNSPNPVPLCGIPHHASSNYVSKLLKSGKTVALCEQVEDPKFAKGLVKREVVRLYTPGTLFDAELLDSKESNFLSAVSWTTQINKEEFFRCGMAAADLSTGEFILAEFFGPHAQDDLLDELLRTGPQELILPDNSSQGHPSLQRLLAAISTLRIPCVQDDNPGDSHMDAAHRLLLDQFEVAGLENLNLDPSMVSVQAAVMILKYLHRTQPLLRHGHLQRPQVRHTTQEMHVDAMTLRNLEILFPLNPEQKNATLLSVLDHTVTAMGSRLLRHWLVRPLLNVRAINERLDAVAEMVKEIKGRMELRETLKGIPDLERISSRIALETGTPRDLLNLREALSSIPTVRQRLIPFQSPLIKGLLQGWDDLQDLAMFIQRAISPEAPINAKEGGIIQDGYNEEVDDLRRITREGSRWITDLEQQERHTTGIDSLKVKYNQVFGYYFEVTKPNLSRVPGHFIRKQTMANAERFTSDKLRSLEEKITGASLTLRDLENELFQAVRQKVGQETLRVQGMAKRFGILDLILTFSEISAKYRYSRPELHEGGGIHIKEGRHPVIEKLLASEGFIANDTCLDLDENRLLLITGPNMAGKSTFLRQTGLIVLLAHIGCFVPASEAKIGLVDRIFTRVGASDNLAGGQSTFMVEMSETARILGASTSKSLILLDEIGRGTSTYDGLSLAWSIAEYIQDRNHLGARTLFATHYHEMTELENHRSGIKNYTIAVKELEDNIVFLRKIIPGKADRSYGIHVAQMAGIPKQVISRAEEVLSQLEQSESSQKTDSEQTPNDRNDLPTPHPILEEVKQMDLFTMTPLEAMNRLAELKKQIG</sequence>
<dbReference type="CDD" id="cd03284">
    <property type="entry name" value="ABC_MutS1"/>
    <property type="match status" value="1"/>
</dbReference>
<dbReference type="PANTHER" id="PTHR11361:SF34">
    <property type="entry name" value="DNA MISMATCH REPAIR PROTEIN MSH1, MITOCHONDRIAL"/>
    <property type="match status" value="1"/>
</dbReference>
<dbReference type="InterPro" id="IPR007695">
    <property type="entry name" value="DNA_mismatch_repair_MutS-lik_N"/>
</dbReference>
<keyword evidence="6 9" id="KW-0238">DNA-binding</keyword>
<dbReference type="InterPro" id="IPR016151">
    <property type="entry name" value="DNA_mismatch_repair_MutS_N"/>
</dbReference>
<dbReference type="InterPro" id="IPR007696">
    <property type="entry name" value="DNA_mismatch_repair_MutS_core"/>
</dbReference>
<name>A0ABU3K7E9_9BACT</name>
<dbReference type="Pfam" id="PF01624">
    <property type="entry name" value="MutS_I"/>
    <property type="match status" value="1"/>
</dbReference>
<dbReference type="InterPro" id="IPR027417">
    <property type="entry name" value="P-loop_NTPase"/>
</dbReference>
<evidence type="ECO:0000256" key="9">
    <source>
        <dbReference type="HAMAP-Rule" id="MF_00096"/>
    </source>
</evidence>
<feature type="coiled-coil region" evidence="11">
    <location>
        <begin position="760"/>
        <end position="787"/>
    </location>
</feature>
<dbReference type="SMART" id="SM00533">
    <property type="entry name" value="MUTSd"/>
    <property type="match status" value="1"/>
</dbReference>
<dbReference type="InterPro" id="IPR007860">
    <property type="entry name" value="DNA_mmatch_repair_MutS_con_dom"/>
</dbReference>
<dbReference type="SUPFAM" id="SSF55271">
    <property type="entry name" value="DNA repair protein MutS, domain I"/>
    <property type="match status" value="1"/>
</dbReference>
<evidence type="ECO:0000256" key="5">
    <source>
        <dbReference type="ARBA" id="ARBA00022840"/>
    </source>
</evidence>
<dbReference type="RefSeq" id="WP_313832684.1">
    <property type="nucleotide sequence ID" value="NZ_JAQOUE010000001.1"/>
</dbReference>
<dbReference type="Pfam" id="PF05188">
    <property type="entry name" value="MutS_II"/>
    <property type="match status" value="1"/>
</dbReference>
<evidence type="ECO:0000256" key="11">
    <source>
        <dbReference type="SAM" id="Coils"/>
    </source>
</evidence>
<feature type="compositionally biased region" description="Basic and acidic residues" evidence="12">
    <location>
        <begin position="828"/>
        <end position="841"/>
    </location>
</feature>
<evidence type="ECO:0000256" key="7">
    <source>
        <dbReference type="ARBA" id="ARBA00023204"/>
    </source>
</evidence>
<evidence type="ECO:0000256" key="3">
    <source>
        <dbReference type="ARBA" id="ARBA00022741"/>
    </source>
</evidence>
<keyword evidence="7 9" id="KW-0234">DNA repair</keyword>
<evidence type="ECO:0000256" key="4">
    <source>
        <dbReference type="ARBA" id="ARBA00022763"/>
    </source>
</evidence>
<dbReference type="NCBIfam" id="TIGR01070">
    <property type="entry name" value="mutS1"/>
    <property type="match status" value="1"/>
</dbReference>
<feature type="domain" description="DNA mismatch repair proteins mutS family" evidence="13">
    <location>
        <begin position="711"/>
        <end position="727"/>
    </location>
</feature>
<keyword evidence="11" id="KW-0175">Coiled coil</keyword>
<keyword evidence="3 9" id="KW-0547">Nucleotide-binding</keyword>
<dbReference type="Gene3D" id="3.40.50.300">
    <property type="entry name" value="P-loop containing nucleotide triphosphate hydrolases"/>
    <property type="match status" value="1"/>
</dbReference>
<organism evidence="14 15">
    <name type="scientific">Candidatus Nitronereus thalassa</name>
    <dbReference type="NCBI Taxonomy" id="3020898"/>
    <lineage>
        <taxon>Bacteria</taxon>
        <taxon>Pseudomonadati</taxon>
        <taxon>Nitrospirota</taxon>
        <taxon>Nitrospiria</taxon>
        <taxon>Nitrospirales</taxon>
        <taxon>Nitrospiraceae</taxon>
        <taxon>Candidatus Nitronereus</taxon>
    </lineage>
</organism>
<dbReference type="NCBIfam" id="NF003810">
    <property type="entry name" value="PRK05399.1"/>
    <property type="match status" value="1"/>
</dbReference>
<comment type="caution">
    <text evidence="14">The sequence shown here is derived from an EMBL/GenBank/DDBJ whole genome shotgun (WGS) entry which is preliminary data.</text>
</comment>
<dbReference type="PANTHER" id="PTHR11361">
    <property type="entry name" value="DNA MISMATCH REPAIR PROTEIN MUTS FAMILY MEMBER"/>
    <property type="match status" value="1"/>
</dbReference>
<evidence type="ECO:0000256" key="8">
    <source>
        <dbReference type="ARBA" id="ARBA00024647"/>
    </source>
</evidence>
<evidence type="ECO:0000259" key="13">
    <source>
        <dbReference type="PROSITE" id="PS00486"/>
    </source>
</evidence>
<dbReference type="InterPro" id="IPR000432">
    <property type="entry name" value="DNA_mismatch_repair_MutS_C"/>
</dbReference>
<evidence type="ECO:0000313" key="15">
    <source>
        <dbReference type="Proteomes" id="UP001250932"/>
    </source>
</evidence>
<dbReference type="Proteomes" id="UP001250932">
    <property type="component" value="Unassembled WGS sequence"/>
</dbReference>
<feature type="binding site" evidence="9">
    <location>
        <begin position="637"/>
        <end position="644"/>
    </location>
    <ligand>
        <name>ATP</name>
        <dbReference type="ChEBI" id="CHEBI:30616"/>
    </ligand>
</feature>
<evidence type="ECO:0000313" key="14">
    <source>
        <dbReference type="EMBL" id="MDT7042303.1"/>
    </source>
</evidence>
<keyword evidence="4 9" id="KW-0227">DNA damage</keyword>
<evidence type="ECO:0000256" key="12">
    <source>
        <dbReference type="SAM" id="MobiDB-lite"/>
    </source>
</evidence>
<dbReference type="InterPro" id="IPR007861">
    <property type="entry name" value="DNA_mismatch_repair_MutS_clamp"/>
</dbReference>
<dbReference type="InterPro" id="IPR036678">
    <property type="entry name" value="MutS_con_dom_sf"/>
</dbReference>
<dbReference type="SUPFAM" id="SSF53150">
    <property type="entry name" value="DNA repair protein MutS, domain II"/>
    <property type="match status" value="1"/>
</dbReference>
<dbReference type="InterPro" id="IPR017261">
    <property type="entry name" value="DNA_mismatch_repair_MutS/MSH"/>
</dbReference>
<evidence type="ECO:0000256" key="10">
    <source>
        <dbReference type="RuleBase" id="RU003756"/>
    </source>
</evidence>
<dbReference type="Pfam" id="PF05192">
    <property type="entry name" value="MutS_III"/>
    <property type="match status" value="1"/>
</dbReference>
<dbReference type="SUPFAM" id="SSF52540">
    <property type="entry name" value="P-loop containing nucleoside triphosphate hydrolases"/>
    <property type="match status" value="1"/>
</dbReference>
<dbReference type="InterPro" id="IPR005748">
    <property type="entry name" value="DNA_mismatch_repair_MutS"/>
</dbReference>
<dbReference type="EMBL" id="JAQOUE010000001">
    <property type="protein sequence ID" value="MDT7042303.1"/>
    <property type="molecule type" value="Genomic_DNA"/>
</dbReference>